<protein>
    <submittedName>
        <fullName evidence="2">Uncharacterized protein</fullName>
    </submittedName>
</protein>
<feature type="compositionally biased region" description="Polar residues" evidence="1">
    <location>
        <begin position="640"/>
        <end position="653"/>
    </location>
</feature>
<keyword evidence="3" id="KW-1185">Reference proteome</keyword>
<proteinExistence type="predicted"/>
<dbReference type="Proteomes" id="UP001175228">
    <property type="component" value="Unassembled WGS sequence"/>
</dbReference>
<accession>A0AA39TBI7</accession>
<dbReference type="EMBL" id="JAUEPU010000098">
    <property type="protein sequence ID" value="KAK0478076.1"/>
    <property type="molecule type" value="Genomic_DNA"/>
</dbReference>
<evidence type="ECO:0000313" key="3">
    <source>
        <dbReference type="Proteomes" id="UP001175228"/>
    </source>
</evidence>
<evidence type="ECO:0000256" key="1">
    <source>
        <dbReference type="SAM" id="MobiDB-lite"/>
    </source>
</evidence>
<name>A0AA39TBI7_9AGAR</name>
<feature type="compositionally biased region" description="Polar residues" evidence="1">
    <location>
        <begin position="246"/>
        <end position="258"/>
    </location>
</feature>
<feature type="region of interest" description="Disordered" evidence="1">
    <location>
        <begin position="640"/>
        <end position="663"/>
    </location>
</feature>
<evidence type="ECO:0000313" key="2">
    <source>
        <dbReference type="EMBL" id="KAK0478076.1"/>
    </source>
</evidence>
<dbReference type="AlphaFoldDB" id="A0AA39TBI7"/>
<sequence length="772" mass="83587">MPATNSTSRSVSKCKLVHSSPIPASVASSPEAEHVPCKKNKTVSRVHGGLSRRDSVLLPPVSIISSQTRPSRMRPTLHHKVSYGELSAEEVENVITQSDVDEAELSAASLQCCGCVLFVDDEASEASQQSDGMSADDEAAGTDCESDARSSSGIEVVHVATPVPSDIESVGDESVERAESPEVIEYAKPSHSLRSKTKMAKGAYVEKLYGSRSKGSDSNVYLEDLAQTPKAPSRAKGKAPLKMATSRRSSCGTKKVAPSSNARLEEVLSIDPVTTAMTKTMAMSKAKTLSSGTKAVSRGDKSKQAPPVTKHSAGTAVTASTVLSPVKHAPSKPMGKTKIPVTVSATSTKQTSLRKSAPKASAAAIKKPVDPLFLPSDSSTNLYHLQTGTPSSALIWQLFWGTLFRFFALFSFYHTILIYSPRDDVQASSPEGNTNTPMLRLPDVFASQHDADTTDPKDPALRTMQPALMEDHLIMLGVYESLPPLGAYHPIIPIGFTPETFDPPRFFAFTDVAKLFRLESLTSLVEAFKFGSYGAFINLARVPHSMVSFEKRSLHLSGTNAVCMMMGLVTECMLFEPINPGMFGASKRVRRLRIMPFHQMFRHESTVWSLVIGHPCVETTCISNRGLSFPTWVEDTNGRGNNNSSYTLTQSSPMKGHRGSPMKKPLGAPALGPGGRYPNLLGFMDEVPIYDGHASAGNHFLFRPSDFAVLKSLPCFTTSCNLDAFTMVSMGYSLTAWESYNKEPRLTPNILFVIMLGSTPKKDKLEALGFLE</sequence>
<organism evidence="2 3">
    <name type="scientific">Armillaria luteobubalina</name>
    <dbReference type="NCBI Taxonomy" id="153913"/>
    <lineage>
        <taxon>Eukaryota</taxon>
        <taxon>Fungi</taxon>
        <taxon>Dikarya</taxon>
        <taxon>Basidiomycota</taxon>
        <taxon>Agaricomycotina</taxon>
        <taxon>Agaricomycetes</taxon>
        <taxon>Agaricomycetidae</taxon>
        <taxon>Agaricales</taxon>
        <taxon>Marasmiineae</taxon>
        <taxon>Physalacriaceae</taxon>
        <taxon>Armillaria</taxon>
    </lineage>
</organism>
<feature type="compositionally biased region" description="Polar residues" evidence="1">
    <location>
        <begin position="343"/>
        <end position="354"/>
    </location>
</feature>
<feature type="region of interest" description="Disordered" evidence="1">
    <location>
        <begin position="284"/>
        <end position="359"/>
    </location>
</feature>
<reference evidence="2" key="1">
    <citation type="submission" date="2023-06" db="EMBL/GenBank/DDBJ databases">
        <authorList>
            <consortium name="Lawrence Berkeley National Laboratory"/>
            <person name="Ahrendt S."/>
            <person name="Sahu N."/>
            <person name="Indic B."/>
            <person name="Wong-Bajracharya J."/>
            <person name="Merenyi Z."/>
            <person name="Ke H.-M."/>
            <person name="Monk M."/>
            <person name="Kocsube S."/>
            <person name="Drula E."/>
            <person name="Lipzen A."/>
            <person name="Balint B."/>
            <person name="Henrissat B."/>
            <person name="Andreopoulos B."/>
            <person name="Martin F.M."/>
            <person name="Harder C.B."/>
            <person name="Rigling D."/>
            <person name="Ford K.L."/>
            <person name="Foster G.D."/>
            <person name="Pangilinan J."/>
            <person name="Papanicolaou A."/>
            <person name="Barry K."/>
            <person name="LaButti K."/>
            <person name="Viragh M."/>
            <person name="Koriabine M."/>
            <person name="Yan M."/>
            <person name="Riley R."/>
            <person name="Champramary S."/>
            <person name="Plett K.L."/>
            <person name="Tsai I.J."/>
            <person name="Slot J."/>
            <person name="Sipos G."/>
            <person name="Plett J."/>
            <person name="Nagy L.G."/>
            <person name="Grigoriev I.V."/>
        </authorList>
    </citation>
    <scope>NUCLEOTIDE SEQUENCE</scope>
    <source>
        <strain evidence="2">HWK02</strain>
    </source>
</reference>
<feature type="region of interest" description="Disordered" evidence="1">
    <location>
        <begin position="126"/>
        <end position="155"/>
    </location>
</feature>
<comment type="caution">
    <text evidence="2">The sequence shown here is derived from an EMBL/GenBank/DDBJ whole genome shotgun (WGS) entry which is preliminary data.</text>
</comment>
<gene>
    <name evidence="2" type="ORF">EDD18DRAFT_1364796</name>
</gene>
<feature type="region of interest" description="Disordered" evidence="1">
    <location>
        <begin position="225"/>
        <end position="258"/>
    </location>
</feature>